<accession>A0A5J4SS41</accession>
<name>A0A5J4SS41_9ZZZZ</name>
<proteinExistence type="predicted"/>
<evidence type="ECO:0000256" key="1">
    <source>
        <dbReference type="SAM" id="MobiDB-lite"/>
    </source>
</evidence>
<comment type="caution">
    <text evidence="2">The sequence shown here is derived from an EMBL/GenBank/DDBJ whole genome shotgun (WGS) entry which is preliminary data.</text>
</comment>
<dbReference type="AlphaFoldDB" id="A0A5J4SS41"/>
<sequence length="165" mass="19521">MKQKWDAYIENLIKFGELIKELAEGLAPSPQTEKIKKQINATWETIRRSANDLTEIISPEHPEQIEMPYQGETFSKYWERYKEYLAEEFHIYLRSRRENELLRTLKKWAGNSEKAEKKAIDIISFHIRSGYKSFFRPTERQLSGEEPTPEEQAITPNKVTKKSQV</sequence>
<reference evidence="2" key="1">
    <citation type="submission" date="2019-03" db="EMBL/GenBank/DDBJ databases">
        <title>Single cell metagenomics reveals metabolic interactions within the superorganism composed of flagellate Streblomastix strix and complex community of Bacteroidetes bacteria on its surface.</title>
        <authorList>
            <person name="Treitli S.C."/>
            <person name="Kolisko M."/>
            <person name="Husnik F."/>
            <person name="Keeling P."/>
            <person name="Hampl V."/>
        </authorList>
    </citation>
    <scope>NUCLEOTIDE SEQUENCE</scope>
    <source>
        <strain evidence="2">STM</strain>
    </source>
</reference>
<protein>
    <submittedName>
        <fullName evidence="2">Uncharacterized protein</fullName>
    </submittedName>
</protein>
<gene>
    <name evidence="2" type="ORF">EZS27_003609</name>
</gene>
<dbReference type="EMBL" id="SNRY01000056">
    <property type="protein sequence ID" value="KAA6349009.1"/>
    <property type="molecule type" value="Genomic_DNA"/>
</dbReference>
<feature type="region of interest" description="Disordered" evidence="1">
    <location>
        <begin position="138"/>
        <end position="165"/>
    </location>
</feature>
<organism evidence="2">
    <name type="scientific">termite gut metagenome</name>
    <dbReference type="NCBI Taxonomy" id="433724"/>
    <lineage>
        <taxon>unclassified sequences</taxon>
        <taxon>metagenomes</taxon>
        <taxon>organismal metagenomes</taxon>
    </lineage>
</organism>
<evidence type="ECO:0000313" key="2">
    <source>
        <dbReference type="EMBL" id="KAA6349009.1"/>
    </source>
</evidence>